<evidence type="ECO:0000256" key="1">
    <source>
        <dbReference type="ARBA" id="ARBA00022441"/>
    </source>
</evidence>
<evidence type="ECO:0008006" key="6">
    <source>
        <dbReference type="Google" id="ProtNLM"/>
    </source>
</evidence>
<dbReference type="OrthoDB" id="10251809at2759"/>
<dbReference type="InterPro" id="IPR015915">
    <property type="entry name" value="Kelch-typ_b-propeller"/>
</dbReference>
<proteinExistence type="predicted"/>
<comment type="caution">
    <text evidence="4">The sequence shown here is derived from an EMBL/GenBank/DDBJ whole genome shotgun (WGS) entry which is preliminary data.</text>
</comment>
<protein>
    <recommendedName>
        <fullName evidence="6">Kelch repeat protein</fullName>
    </recommendedName>
</protein>
<sequence length="436" mass="48675">MWREIKLKNPLAQYSNHTGIAYHGIIRMHGGIGKTPTLSADINPQTGEVRTSNAKPSKRYSHTATLVGQFVYYFGGKDFAVRTNDLFQNNLEDSSSTLVKTNGDAPSPRTNHTCVGYGDSLIIFGGYDKDDQLCNDMYQYNINDRKWKRIQYENQPSDPNIPPPIFLHTAVILNDKDMFIFGGGNLGKASEKKTQIPQGTLYKFDLITRYWTVIRFPTNALNTLTKKVQQQEQIQSEREMNSNIQMNEQSGSNNQMRSHSMSETRNDRFKNSITLPQSNKYQGTGTMILPSIQKQLQSTTITNAVQTLPSPHKHNQGISRQPTPQTVHPYTYQGYDIGIPPSIYQYIPQSLSSQQQYSNTISSSSSPLQYQSNTLNPSSLIQQPLPPPSHLSMQNAGISAVNSSTFSSAISIDAGSLSLGGDSIPAPRYYHTAVEY</sequence>
<evidence type="ECO:0000313" key="5">
    <source>
        <dbReference type="Proteomes" id="UP000324800"/>
    </source>
</evidence>
<dbReference type="SUPFAM" id="SSF117281">
    <property type="entry name" value="Kelch motif"/>
    <property type="match status" value="1"/>
</dbReference>
<dbReference type="Gene3D" id="2.120.10.80">
    <property type="entry name" value="Kelch-type beta propeller"/>
    <property type="match status" value="1"/>
</dbReference>
<dbReference type="PANTHER" id="PTHR46093">
    <property type="entry name" value="ACYL-COA-BINDING DOMAIN-CONTAINING PROTEIN 5"/>
    <property type="match status" value="1"/>
</dbReference>
<keyword evidence="2" id="KW-0677">Repeat</keyword>
<evidence type="ECO:0000256" key="2">
    <source>
        <dbReference type="ARBA" id="ARBA00022737"/>
    </source>
</evidence>
<accession>A0A5J4VJK6</accession>
<feature type="non-terminal residue" evidence="4">
    <location>
        <position position="436"/>
    </location>
</feature>
<reference evidence="4 5" key="1">
    <citation type="submission" date="2019-03" db="EMBL/GenBank/DDBJ databases">
        <title>Single cell metagenomics reveals metabolic interactions within the superorganism composed of flagellate Streblomastix strix and complex community of Bacteroidetes bacteria on its surface.</title>
        <authorList>
            <person name="Treitli S.C."/>
            <person name="Kolisko M."/>
            <person name="Husnik F."/>
            <person name="Keeling P."/>
            <person name="Hampl V."/>
        </authorList>
    </citation>
    <scope>NUCLEOTIDE SEQUENCE [LARGE SCALE GENOMIC DNA]</scope>
    <source>
        <strain evidence="4">ST1C</strain>
    </source>
</reference>
<dbReference type="Proteomes" id="UP000324800">
    <property type="component" value="Unassembled WGS sequence"/>
</dbReference>
<evidence type="ECO:0000256" key="3">
    <source>
        <dbReference type="SAM" id="MobiDB-lite"/>
    </source>
</evidence>
<keyword evidence="1" id="KW-0880">Kelch repeat</keyword>
<evidence type="ECO:0000313" key="4">
    <source>
        <dbReference type="EMBL" id="KAA6382792.1"/>
    </source>
</evidence>
<gene>
    <name evidence="4" type="ORF">EZS28_021683</name>
</gene>
<feature type="region of interest" description="Disordered" evidence="3">
    <location>
        <begin position="358"/>
        <end position="382"/>
    </location>
</feature>
<dbReference type="AlphaFoldDB" id="A0A5J4VJK6"/>
<dbReference type="EMBL" id="SNRW01006588">
    <property type="protein sequence ID" value="KAA6382792.1"/>
    <property type="molecule type" value="Genomic_DNA"/>
</dbReference>
<dbReference type="Pfam" id="PF24681">
    <property type="entry name" value="Kelch_KLHDC2_KLHL20_DRC7"/>
    <property type="match status" value="1"/>
</dbReference>
<organism evidence="4 5">
    <name type="scientific">Streblomastix strix</name>
    <dbReference type="NCBI Taxonomy" id="222440"/>
    <lineage>
        <taxon>Eukaryota</taxon>
        <taxon>Metamonada</taxon>
        <taxon>Preaxostyla</taxon>
        <taxon>Oxymonadida</taxon>
        <taxon>Streblomastigidae</taxon>
        <taxon>Streblomastix</taxon>
    </lineage>
</organism>
<dbReference type="PANTHER" id="PTHR46093:SF18">
    <property type="entry name" value="FIBRONECTIN TYPE-III DOMAIN-CONTAINING PROTEIN"/>
    <property type="match status" value="1"/>
</dbReference>
<name>A0A5J4VJK6_9EUKA</name>